<evidence type="ECO:0000256" key="7">
    <source>
        <dbReference type="ARBA" id="ARBA00051587"/>
    </source>
</evidence>
<evidence type="ECO:0000256" key="9">
    <source>
        <dbReference type="ARBA" id="ARBA00074221"/>
    </source>
</evidence>
<dbReference type="Gene3D" id="3.90.1150.10">
    <property type="entry name" value="Aspartate Aminotransferase, domain 1"/>
    <property type="match status" value="1"/>
</dbReference>
<proteinExistence type="inferred from homology"/>
<dbReference type="Proteomes" id="UP001155820">
    <property type="component" value="Unassembled WGS sequence"/>
</dbReference>
<dbReference type="InterPro" id="IPR015422">
    <property type="entry name" value="PyrdxlP-dep_Trfase_small"/>
</dbReference>
<dbReference type="GO" id="GO:0030170">
    <property type="term" value="F:pyridoxal phosphate binding"/>
    <property type="evidence" value="ECO:0007669"/>
    <property type="project" value="TreeGrafter"/>
</dbReference>
<dbReference type="EMBL" id="JABRWM010000006">
    <property type="protein sequence ID" value="NRF18731.1"/>
    <property type="molecule type" value="Genomic_DNA"/>
</dbReference>
<dbReference type="GO" id="GO:0102933">
    <property type="term" value="F:GDP-4-dehydro-6-deoxy-D-mannose-4-aminotransferase activity"/>
    <property type="evidence" value="ECO:0007669"/>
    <property type="project" value="UniProtKB-EC"/>
</dbReference>
<comment type="cofactor">
    <cofactor evidence="1">
        <name>pyridoxal 5'-phosphate</name>
        <dbReference type="ChEBI" id="CHEBI:597326"/>
    </cofactor>
</comment>
<comment type="pathway">
    <text evidence="2">Bacterial outer membrane biogenesis; LPS O-antigen biosynthesis.</text>
</comment>
<keyword evidence="4" id="KW-0808">Transferase</keyword>
<feature type="modified residue" description="N6-(pyridoxal phosphate)lysine" evidence="11">
    <location>
        <position position="181"/>
    </location>
</feature>
<dbReference type="RefSeq" id="WP_107341879.1">
    <property type="nucleotide sequence ID" value="NZ_JABRWL010000005.1"/>
</dbReference>
<dbReference type="GO" id="GO:0000271">
    <property type="term" value="P:polysaccharide biosynthetic process"/>
    <property type="evidence" value="ECO:0007669"/>
    <property type="project" value="TreeGrafter"/>
</dbReference>
<keyword evidence="14" id="KW-1185">Reference proteome</keyword>
<dbReference type="Pfam" id="PF01041">
    <property type="entry name" value="DegT_DnrJ_EryC1"/>
    <property type="match status" value="1"/>
</dbReference>
<feature type="active site" description="Proton acceptor" evidence="10">
    <location>
        <position position="181"/>
    </location>
</feature>
<dbReference type="CDD" id="cd00616">
    <property type="entry name" value="AHBA_syn"/>
    <property type="match status" value="1"/>
</dbReference>
<comment type="similarity">
    <text evidence="6 12">Belongs to the DegT/DnrJ/EryC1 family.</text>
</comment>
<dbReference type="PIRSF" id="PIRSF000390">
    <property type="entry name" value="PLP_StrS"/>
    <property type="match status" value="1"/>
</dbReference>
<evidence type="ECO:0000313" key="14">
    <source>
        <dbReference type="Proteomes" id="UP001155820"/>
    </source>
</evidence>
<evidence type="ECO:0000256" key="5">
    <source>
        <dbReference type="ARBA" id="ARBA00022898"/>
    </source>
</evidence>
<keyword evidence="3 13" id="KW-0032">Aminotransferase</keyword>
<evidence type="ECO:0000256" key="4">
    <source>
        <dbReference type="ARBA" id="ARBA00022679"/>
    </source>
</evidence>
<evidence type="ECO:0000256" key="11">
    <source>
        <dbReference type="PIRSR" id="PIRSR000390-2"/>
    </source>
</evidence>
<dbReference type="InterPro" id="IPR015424">
    <property type="entry name" value="PyrdxlP-dep_Trfase"/>
</dbReference>
<organism evidence="13 14">
    <name type="scientific">Agrobacterium pusense</name>
    <dbReference type="NCBI Taxonomy" id="648995"/>
    <lineage>
        <taxon>Bacteria</taxon>
        <taxon>Pseudomonadati</taxon>
        <taxon>Pseudomonadota</taxon>
        <taxon>Alphaproteobacteria</taxon>
        <taxon>Hyphomicrobiales</taxon>
        <taxon>Rhizobiaceae</taxon>
        <taxon>Rhizobium/Agrobacterium group</taxon>
        <taxon>Agrobacterium</taxon>
    </lineage>
</organism>
<evidence type="ECO:0000256" key="2">
    <source>
        <dbReference type="ARBA" id="ARBA00005125"/>
    </source>
</evidence>
<evidence type="ECO:0000256" key="8">
    <source>
        <dbReference type="ARBA" id="ARBA00066317"/>
    </source>
</evidence>
<accession>A0AA44IYJ4</accession>
<dbReference type="PANTHER" id="PTHR30244:SF34">
    <property type="entry name" value="DTDP-4-AMINO-4,6-DIDEOXYGALACTOSE TRANSAMINASE"/>
    <property type="match status" value="1"/>
</dbReference>
<dbReference type="PANTHER" id="PTHR30244">
    <property type="entry name" value="TRANSAMINASE"/>
    <property type="match status" value="1"/>
</dbReference>
<protein>
    <recommendedName>
        <fullName evidence="9">GDP-perosamine synthase</fullName>
        <ecNumber evidence="8">2.6.1.102</ecNumber>
    </recommendedName>
</protein>
<dbReference type="FunFam" id="3.40.640.10:FF:000090">
    <property type="entry name" value="Pyridoxal phosphate-dependent aminotransferase"/>
    <property type="match status" value="1"/>
</dbReference>
<evidence type="ECO:0000313" key="13">
    <source>
        <dbReference type="EMBL" id="NRF18731.1"/>
    </source>
</evidence>
<gene>
    <name evidence="13" type="ORF">FOB26_06465</name>
</gene>
<reference evidence="13" key="1">
    <citation type="submission" date="2019-07" db="EMBL/GenBank/DDBJ databases">
        <title>FDA dAtabase for Regulatory Grade micrObial Sequences (FDA-ARGOS): Supporting development and validation of Infectious Disease Dx tests.</title>
        <authorList>
            <person name="Bachman M."/>
            <person name="Young C."/>
            <person name="Tallon L."/>
            <person name="Sadzewicz L."/>
            <person name="Vavikolanu K."/>
            <person name="Mehta A."/>
            <person name="Aluvathingal J."/>
            <person name="Nadendla S."/>
            <person name="Nandy P."/>
            <person name="Geyer C."/>
            <person name="Yan Y."/>
            <person name="Sichtig H."/>
        </authorList>
    </citation>
    <scope>NUCLEOTIDE SEQUENCE</scope>
    <source>
        <strain evidence="13">FDAARGOS_618</strain>
    </source>
</reference>
<dbReference type="AlphaFoldDB" id="A0AA44IYJ4"/>
<dbReference type="Gene3D" id="3.40.640.10">
    <property type="entry name" value="Type I PLP-dependent aspartate aminotransferase-like (Major domain)"/>
    <property type="match status" value="1"/>
</dbReference>
<evidence type="ECO:0000256" key="10">
    <source>
        <dbReference type="PIRSR" id="PIRSR000390-1"/>
    </source>
</evidence>
<comment type="caution">
    <text evidence="13">The sequence shown here is derived from an EMBL/GenBank/DDBJ whole genome shotgun (WGS) entry which is preliminary data.</text>
</comment>
<evidence type="ECO:0000256" key="6">
    <source>
        <dbReference type="ARBA" id="ARBA00037999"/>
    </source>
</evidence>
<dbReference type="SUPFAM" id="SSF53383">
    <property type="entry name" value="PLP-dependent transferases"/>
    <property type="match status" value="1"/>
</dbReference>
<sequence>MIPVYRPRLAGNEKLYVNECLDSTWISSRGQFIERFEAAFEDYTGAAHAISVSNGTVAIHLALVALGIGPGDEVIVPSLTYVASVNCILQSGALPVYVDSCAATWQIDVNDIESKITPRTKAIMAVHLYGLPCDMETLVKICRKHGLLLIEDCAEAFGSHYREQHVGTFGDAATFSFFGNKTITTGEGGMVVIKDREIAARSRRLKSQGVSPTREYWHDMLAFNYRMTNICAAIGLAQLEQADEIIRCKRDVADRYREALRDLPLDFHDEVPGTVHSFWMCSVAVRNAADREPMREHMANLGIETRPVFYPSHFLPHLRQELSLPNAEDISSRGLNLPSFPDLTRAQIEAVTDSMRTYFDRL</sequence>
<dbReference type="InterPro" id="IPR015421">
    <property type="entry name" value="PyrdxlP-dep_Trfase_major"/>
</dbReference>
<keyword evidence="5 11" id="KW-0663">Pyridoxal phosphate</keyword>
<evidence type="ECO:0000256" key="3">
    <source>
        <dbReference type="ARBA" id="ARBA00022576"/>
    </source>
</evidence>
<dbReference type="InterPro" id="IPR000653">
    <property type="entry name" value="DegT/StrS_aminotransferase"/>
</dbReference>
<evidence type="ECO:0000256" key="1">
    <source>
        <dbReference type="ARBA" id="ARBA00001933"/>
    </source>
</evidence>
<comment type="catalytic activity">
    <reaction evidence="7">
        <text>GDP-alpha-D-perosamine + 2-oxoglutarate = GDP-4-dehydro-alpha-D-rhamnose + L-glutamate</text>
        <dbReference type="Rhea" id="RHEA:36779"/>
        <dbReference type="ChEBI" id="CHEBI:16810"/>
        <dbReference type="ChEBI" id="CHEBI:29985"/>
        <dbReference type="ChEBI" id="CHEBI:57964"/>
        <dbReference type="ChEBI" id="CHEBI:73996"/>
        <dbReference type="EC" id="2.6.1.102"/>
    </reaction>
</comment>
<name>A0AA44IYJ4_9HYPH</name>
<dbReference type="EC" id="2.6.1.102" evidence="8"/>
<evidence type="ECO:0000256" key="12">
    <source>
        <dbReference type="RuleBase" id="RU004508"/>
    </source>
</evidence>